<dbReference type="AlphaFoldDB" id="A0A176WU81"/>
<dbReference type="Proteomes" id="UP000077098">
    <property type="component" value="Unassembled WGS sequence"/>
</dbReference>
<sequence>MKSDRYGIDKEFCRRNGFRIFFGVDWLDDAEFEAFKAFFGSRQLFVSSGDKPLEQSPASSFSEAVKLESEFVDGDKYILSPNDAFVYVSDDRDVYLVAASSERLATLITEKSAPGGKTYSSLVRSGTVEPKRQVRALFDYWADLNFEFA</sequence>
<comment type="caution">
    <text evidence="1">The sequence shown here is derived from an EMBL/GenBank/DDBJ whole genome shotgun (WGS) entry which is preliminary data.</text>
</comment>
<name>A0A176WU81_AGRTU</name>
<evidence type="ECO:0000313" key="1">
    <source>
        <dbReference type="EMBL" id="OAE36384.1"/>
    </source>
</evidence>
<protein>
    <submittedName>
        <fullName evidence="1">Uncharacterized protein</fullName>
    </submittedName>
</protein>
<proteinExistence type="predicted"/>
<reference evidence="1 2" key="1">
    <citation type="submission" date="2016-05" db="EMBL/GenBank/DDBJ databases">
        <authorList>
            <person name="Lavstsen T."/>
            <person name="Jespersen J.S."/>
        </authorList>
    </citation>
    <scope>NUCLEOTIDE SEQUENCE [LARGE SCALE GENOMIC DNA]</scope>
    <source>
        <strain evidence="1 2">KCJ1736</strain>
    </source>
</reference>
<organism evidence="1 2">
    <name type="scientific">Agrobacterium tumefaciens</name>
    <dbReference type="NCBI Taxonomy" id="358"/>
    <lineage>
        <taxon>Bacteria</taxon>
        <taxon>Pseudomonadati</taxon>
        <taxon>Pseudomonadota</taxon>
        <taxon>Alphaproteobacteria</taxon>
        <taxon>Hyphomicrobiales</taxon>
        <taxon>Rhizobiaceae</taxon>
        <taxon>Rhizobium/Agrobacterium group</taxon>
        <taxon>Agrobacterium</taxon>
        <taxon>Agrobacterium tumefaciens complex</taxon>
    </lineage>
</organism>
<evidence type="ECO:0000313" key="2">
    <source>
        <dbReference type="Proteomes" id="UP000077098"/>
    </source>
</evidence>
<gene>
    <name evidence="1" type="ORF">A7J57_07460</name>
</gene>
<dbReference type="EMBL" id="LXPS01000041">
    <property type="protein sequence ID" value="OAE36384.1"/>
    <property type="molecule type" value="Genomic_DNA"/>
</dbReference>
<accession>A0A176WU81</accession>
<dbReference type="RefSeq" id="WP_063951793.1">
    <property type="nucleotide sequence ID" value="NZ_LXPS01000041.1"/>
</dbReference>